<evidence type="ECO:0000313" key="1">
    <source>
        <dbReference type="EMBL" id="CAG9336168.1"/>
    </source>
</evidence>
<dbReference type="AlphaFoldDB" id="A0AAU9KF57"/>
<evidence type="ECO:0000313" key="2">
    <source>
        <dbReference type="Proteomes" id="UP001162131"/>
    </source>
</evidence>
<reference evidence="1" key="1">
    <citation type="submission" date="2021-09" db="EMBL/GenBank/DDBJ databases">
        <authorList>
            <consortium name="AG Swart"/>
            <person name="Singh M."/>
            <person name="Singh A."/>
            <person name="Seah K."/>
            <person name="Emmerich C."/>
        </authorList>
    </citation>
    <scope>NUCLEOTIDE SEQUENCE</scope>
    <source>
        <strain evidence="1">ATCC30299</strain>
    </source>
</reference>
<dbReference type="EMBL" id="CAJZBQ010000064">
    <property type="protein sequence ID" value="CAG9336168.1"/>
    <property type="molecule type" value="Genomic_DNA"/>
</dbReference>
<gene>
    <name evidence="1" type="ORF">BSTOLATCC_MIC66246</name>
</gene>
<organism evidence="1 2">
    <name type="scientific">Blepharisma stoltei</name>
    <dbReference type="NCBI Taxonomy" id="1481888"/>
    <lineage>
        <taxon>Eukaryota</taxon>
        <taxon>Sar</taxon>
        <taxon>Alveolata</taxon>
        <taxon>Ciliophora</taxon>
        <taxon>Postciliodesmatophora</taxon>
        <taxon>Heterotrichea</taxon>
        <taxon>Heterotrichida</taxon>
        <taxon>Blepharismidae</taxon>
        <taxon>Blepharisma</taxon>
    </lineage>
</organism>
<accession>A0AAU9KF57</accession>
<comment type="caution">
    <text evidence="1">The sequence shown here is derived from an EMBL/GenBank/DDBJ whole genome shotgun (WGS) entry which is preliminary data.</text>
</comment>
<protein>
    <submittedName>
        <fullName evidence="1">Uncharacterized protein</fullName>
    </submittedName>
</protein>
<sequence>MKELFLRSCSIIRYTDLGSEDRLAGEMNRASKLMQERYADLFTIQIRREVDRLSQDENKSTAHRATMGKCKLLSVVALKMGILENKMDERCGIS</sequence>
<proteinExistence type="predicted"/>
<dbReference type="Proteomes" id="UP001162131">
    <property type="component" value="Unassembled WGS sequence"/>
</dbReference>
<keyword evidence="2" id="KW-1185">Reference proteome</keyword>
<name>A0AAU9KF57_9CILI</name>